<feature type="signal peptide" evidence="2">
    <location>
        <begin position="1"/>
        <end position="23"/>
    </location>
</feature>
<feature type="compositionally biased region" description="Basic residues" evidence="1">
    <location>
        <begin position="233"/>
        <end position="243"/>
    </location>
</feature>
<feature type="compositionally biased region" description="Basic and acidic residues" evidence="1">
    <location>
        <begin position="218"/>
        <end position="231"/>
    </location>
</feature>
<reference evidence="3" key="1">
    <citation type="submission" date="2023-06" db="EMBL/GenBank/DDBJ databases">
        <authorList>
            <person name="Zeman M."/>
            <person name="Kubasova T."/>
            <person name="Jahodarova E."/>
            <person name="Nykrynova M."/>
            <person name="Rychlik I."/>
        </authorList>
    </citation>
    <scope>NUCLEOTIDE SEQUENCE</scope>
    <source>
        <strain evidence="3">84_SSukc20</strain>
    </source>
</reference>
<dbReference type="EMBL" id="JAUEII010000044">
    <property type="protein sequence ID" value="MDN0050664.1"/>
    <property type="molecule type" value="Genomic_DNA"/>
</dbReference>
<keyword evidence="2" id="KW-0732">Signal</keyword>
<keyword evidence="4" id="KW-1185">Reference proteome</keyword>
<dbReference type="Proteomes" id="UP001167871">
    <property type="component" value="Unassembled WGS sequence"/>
</dbReference>
<evidence type="ECO:0000313" key="4">
    <source>
        <dbReference type="Proteomes" id="UP001167871"/>
    </source>
</evidence>
<sequence length="292" mass="34669">MKTKKCIWSLLLVICCLTSSAMASGLGDIRINARFLTDRMAFELNLTQTQYNDLYEVNYDFFHCVDPYVAAMARSESYALDAYYRYLDERNDDLRWILSSAEYVRFMALDYFFRPVYAMNNICYLRVYKMYPNRTFFYFDRPAHYLTYCGAHSRHHCGGRSFYQKRYPRVYHHAIYRGDFRCRPDNRKHDFMAKRPSSGPGYHFTPAHRPPHPAMSPEKPHRPAHRPDIRPSHPAKPHPRHPNVKPSRTDKPGKHPIAKPVHPNRKPQTRPRPERPERNVSKERGNRLLHRT</sequence>
<feature type="chain" id="PRO_5045369637" evidence="2">
    <location>
        <begin position="24"/>
        <end position="292"/>
    </location>
</feature>
<feature type="region of interest" description="Disordered" evidence="1">
    <location>
        <begin position="187"/>
        <end position="292"/>
    </location>
</feature>
<protein>
    <submittedName>
        <fullName evidence="3">Uncharacterized protein</fullName>
    </submittedName>
</protein>
<dbReference type="RefSeq" id="WP_301935036.1">
    <property type="nucleotide sequence ID" value="NZ_JAUEII010000044.1"/>
</dbReference>
<organism evidence="3 4">
    <name type="scientific">Bacteroides gallinaceum</name>
    <dbReference type="NCBI Taxonomy" id="1462571"/>
    <lineage>
        <taxon>Bacteria</taxon>
        <taxon>Pseudomonadati</taxon>
        <taxon>Bacteroidota</taxon>
        <taxon>Bacteroidia</taxon>
        <taxon>Bacteroidales</taxon>
        <taxon>Bacteroidaceae</taxon>
        <taxon>Bacteroides</taxon>
    </lineage>
</organism>
<proteinExistence type="predicted"/>
<accession>A0ABT7X997</accession>
<evidence type="ECO:0000256" key="1">
    <source>
        <dbReference type="SAM" id="MobiDB-lite"/>
    </source>
</evidence>
<feature type="compositionally biased region" description="Basic and acidic residues" evidence="1">
    <location>
        <begin position="271"/>
        <end position="286"/>
    </location>
</feature>
<gene>
    <name evidence="3" type="ORF">QVO10_14990</name>
</gene>
<comment type="caution">
    <text evidence="3">The sequence shown here is derived from an EMBL/GenBank/DDBJ whole genome shotgun (WGS) entry which is preliminary data.</text>
</comment>
<evidence type="ECO:0000313" key="3">
    <source>
        <dbReference type="EMBL" id="MDN0050664.1"/>
    </source>
</evidence>
<name>A0ABT7X997_9BACE</name>
<evidence type="ECO:0000256" key="2">
    <source>
        <dbReference type="SAM" id="SignalP"/>
    </source>
</evidence>
<reference evidence="3" key="2">
    <citation type="submission" date="2024-05" db="EMBL/GenBank/DDBJ databases">
        <title>Identification and characterization of horizontal gene transfer across gut microbiota members of farm animals based on homology search.</title>
        <authorList>
            <person name="Schwarzerova J."/>
            <person name="Nykrynova M."/>
            <person name="Jureckova K."/>
            <person name="Cejkova D."/>
            <person name="Rychlik I."/>
        </authorList>
    </citation>
    <scope>NUCLEOTIDE SEQUENCE</scope>
    <source>
        <strain evidence="3">84_SSukc20</strain>
    </source>
</reference>
<feature type="compositionally biased region" description="Basic residues" evidence="1">
    <location>
        <begin position="254"/>
        <end position="269"/>
    </location>
</feature>